<evidence type="ECO:0000256" key="3">
    <source>
        <dbReference type="ARBA" id="ARBA00022642"/>
    </source>
</evidence>
<comment type="similarity">
    <text evidence="10">Belongs to the NadD family.</text>
</comment>
<keyword evidence="8 10" id="KW-0520">NAD</keyword>
<dbReference type="SUPFAM" id="SSF52374">
    <property type="entry name" value="Nucleotidylyl transferase"/>
    <property type="match status" value="1"/>
</dbReference>
<comment type="pathway">
    <text evidence="2 10">Cofactor biosynthesis; NAD(+) biosynthesis; deamido-NAD(+) from nicotinate D-ribonucleotide: step 1/1.</text>
</comment>
<dbReference type="PANTHER" id="PTHR39321:SF3">
    <property type="entry name" value="PHOSPHOPANTETHEINE ADENYLYLTRANSFERASE"/>
    <property type="match status" value="1"/>
</dbReference>
<evidence type="ECO:0000256" key="7">
    <source>
        <dbReference type="ARBA" id="ARBA00022840"/>
    </source>
</evidence>
<comment type="function">
    <text evidence="1 10">Catalyzes the reversible adenylation of nicotinate mononucleotide (NaMN) to nicotinic acid adenine dinucleotide (NaAD).</text>
</comment>
<dbReference type="AlphaFoldDB" id="A0A173T7A1"/>
<proteinExistence type="inferred from homology"/>
<dbReference type="EC" id="2.7.7.18" evidence="10"/>
<dbReference type="PANTHER" id="PTHR39321">
    <property type="entry name" value="NICOTINATE-NUCLEOTIDE ADENYLYLTRANSFERASE-RELATED"/>
    <property type="match status" value="1"/>
</dbReference>
<dbReference type="NCBIfam" id="TIGR00125">
    <property type="entry name" value="cyt_tran_rel"/>
    <property type="match status" value="1"/>
</dbReference>
<dbReference type="NCBIfam" id="TIGR00482">
    <property type="entry name" value="nicotinate (nicotinamide) nucleotide adenylyltransferase"/>
    <property type="match status" value="1"/>
</dbReference>
<evidence type="ECO:0000256" key="2">
    <source>
        <dbReference type="ARBA" id="ARBA00005019"/>
    </source>
</evidence>
<dbReference type="Proteomes" id="UP000095492">
    <property type="component" value="Unassembled WGS sequence"/>
</dbReference>
<dbReference type="InterPro" id="IPR004821">
    <property type="entry name" value="Cyt_trans-like"/>
</dbReference>
<dbReference type="GeneID" id="97390718"/>
<keyword evidence="3 10" id="KW-0662">Pyridine nucleotide biosynthesis</keyword>
<dbReference type="UniPathway" id="UPA00253">
    <property type="reaction ID" value="UER00332"/>
</dbReference>
<keyword evidence="7 10" id="KW-0067">ATP-binding</keyword>
<evidence type="ECO:0000259" key="11">
    <source>
        <dbReference type="Pfam" id="PF01467"/>
    </source>
</evidence>
<name>A0A173T7A1_EUBRA</name>
<evidence type="ECO:0000256" key="9">
    <source>
        <dbReference type="ARBA" id="ARBA00048721"/>
    </source>
</evidence>
<evidence type="ECO:0000256" key="5">
    <source>
        <dbReference type="ARBA" id="ARBA00022695"/>
    </source>
</evidence>
<reference evidence="12 13" key="1">
    <citation type="submission" date="2015-09" db="EMBL/GenBank/DDBJ databases">
        <authorList>
            <consortium name="Pathogen Informatics"/>
        </authorList>
    </citation>
    <scope>NUCLEOTIDE SEQUENCE [LARGE SCALE GENOMIC DNA]</scope>
    <source>
        <strain evidence="12 13">2789STDY5608891</strain>
    </source>
</reference>
<dbReference type="InterPro" id="IPR014729">
    <property type="entry name" value="Rossmann-like_a/b/a_fold"/>
</dbReference>
<dbReference type="RefSeq" id="WP_021738746.1">
    <property type="nucleotide sequence ID" value="NZ_CABKSU010000038.1"/>
</dbReference>
<evidence type="ECO:0000256" key="4">
    <source>
        <dbReference type="ARBA" id="ARBA00022679"/>
    </source>
</evidence>
<keyword evidence="4 10" id="KW-0808">Transferase</keyword>
<dbReference type="GO" id="GO:0009435">
    <property type="term" value="P:NAD+ biosynthetic process"/>
    <property type="evidence" value="ECO:0007669"/>
    <property type="project" value="UniProtKB-UniRule"/>
</dbReference>
<dbReference type="GO" id="GO:0005524">
    <property type="term" value="F:ATP binding"/>
    <property type="evidence" value="ECO:0007669"/>
    <property type="project" value="UniProtKB-KW"/>
</dbReference>
<organism evidence="12 13">
    <name type="scientific">Eubacterium ramulus</name>
    <dbReference type="NCBI Taxonomy" id="39490"/>
    <lineage>
        <taxon>Bacteria</taxon>
        <taxon>Bacillati</taxon>
        <taxon>Bacillota</taxon>
        <taxon>Clostridia</taxon>
        <taxon>Eubacteriales</taxon>
        <taxon>Eubacteriaceae</taxon>
        <taxon>Eubacterium</taxon>
    </lineage>
</organism>
<dbReference type="Pfam" id="PF01467">
    <property type="entry name" value="CTP_transf_like"/>
    <property type="match status" value="1"/>
</dbReference>
<comment type="catalytic activity">
    <reaction evidence="9 10">
        <text>nicotinate beta-D-ribonucleotide + ATP + H(+) = deamido-NAD(+) + diphosphate</text>
        <dbReference type="Rhea" id="RHEA:22860"/>
        <dbReference type="ChEBI" id="CHEBI:15378"/>
        <dbReference type="ChEBI" id="CHEBI:30616"/>
        <dbReference type="ChEBI" id="CHEBI:33019"/>
        <dbReference type="ChEBI" id="CHEBI:57502"/>
        <dbReference type="ChEBI" id="CHEBI:58437"/>
        <dbReference type="EC" id="2.7.7.18"/>
    </reaction>
</comment>
<dbReference type="GO" id="GO:0004515">
    <property type="term" value="F:nicotinate-nucleotide adenylyltransferase activity"/>
    <property type="evidence" value="ECO:0007669"/>
    <property type="project" value="UniProtKB-UniRule"/>
</dbReference>
<dbReference type="HAMAP" id="MF_00244">
    <property type="entry name" value="NaMN_adenylyltr"/>
    <property type="match status" value="1"/>
</dbReference>
<feature type="domain" description="Cytidyltransferase-like" evidence="11">
    <location>
        <begin position="10"/>
        <end position="178"/>
    </location>
</feature>
<evidence type="ECO:0000256" key="6">
    <source>
        <dbReference type="ARBA" id="ARBA00022741"/>
    </source>
</evidence>
<accession>A0A173T7A1</accession>
<sequence>MTLNKKKIGIFGGTFNPVHYGHLLIAENACDQFELDHVIFLPTGHTPHKAFMGEKMSIHRCHMVEAAIADNPKFSISYREIESTGVNYTYVTLARFHNDYPDCELYFILGADSLFDFDSWRHPEEICKYANILAAVRGNLNADEVDRQIVYLKEKYHSGFYRLNTPNFSVSSRELRERIMRGTTIRYMLPPQAEQYIRDHALYREDFA</sequence>
<keyword evidence="6 10" id="KW-0547">Nucleotide-binding</keyword>
<evidence type="ECO:0000313" key="12">
    <source>
        <dbReference type="EMBL" id="CUM97865.1"/>
    </source>
</evidence>
<dbReference type="CDD" id="cd02165">
    <property type="entry name" value="NMNAT"/>
    <property type="match status" value="1"/>
</dbReference>
<keyword evidence="5 10" id="KW-0548">Nucleotidyltransferase</keyword>
<evidence type="ECO:0000256" key="10">
    <source>
        <dbReference type="HAMAP-Rule" id="MF_00244"/>
    </source>
</evidence>
<protein>
    <recommendedName>
        <fullName evidence="10">Probable nicotinate-nucleotide adenylyltransferase</fullName>
        <ecNumber evidence="10">2.7.7.18</ecNumber>
    </recommendedName>
    <alternativeName>
        <fullName evidence="10">Deamido-NAD(+) diphosphorylase</fullName>
    </alternativeName>
    <alternativeName>
        <fullName evidence="10">Deamido-NAD(+) pyrophosphorylase</fullName>
    </alternativeName>
    <alternativeName>
        <fullName evidence="10">Nicotinate mononucleotide adenylyltransferase</fullName>
        <shortName evidence="10">NaMN adenylyltransferase</shortName>
    </alternativeName>
</protein>
<dbReference type="InterPro" id="IPR005248">
    <property type="entry name" value="NadD/NMNAT"/>
</dbReference>
<dbReference type="OrthoDB" id="5295945at2"/>
<dbReference type="STRING" id="39490.ERS852448_01328"/>
<evidence type="ECO:0000256" key="8">
    <source>
        <dbReference type="ARBA" id="ARBA00023027"/>
    </source>
</evidence>
<dbReference type="EMBL" id="CYYA01000007">
    <property type="protein sequence ID" value="CUM97865.1"/>
    <property type="molecule type" value="Genomic_DNA"/>
</dbReference>
<evidence type="ECO:0000313" key="13">
    <source>
        <dbReference type="Proteomes" id="UP000095492"/>
    </source>
</evidence>
<dbReference type="Gene3D" id="3.40.50.620">
    <property type="entry name" value="HUPs"/>
    <property type="match status" value="1"/>
</dbReference>
<dbReference type="NCBIfam" id="NF000840">
    <property type="entry name" value="PRK00071.1-3"/>
    <property type="match status" value="1"/>
</dbReference>
<evidence type="ECO:0000256" key="1">
    <source>
        <dbReference type="ARBA" id="ARBA00002324"/>
    </source>
</evidence>
<gene>
    <name evidence="10 12" type="primary">nadD</name>
    <name evidence="12" type="ORF">ERS852448_01328</name>
</gene>
<dbReference type="GeneID" id="42786220"/>